<dbReference type="Proteomes" id="UP001281761">
    <property type="component" value="Unassembled WGS sequence"/>
</dbReference>
<dbReference type="Pfam" id="PF05903">
    <property type="entry name" value="Peptidase_C97"/>
    <property type="match status" value="1"/>
</dbReference>
<name>A0ABQ9XHE1_9EUKA</name>
<comment type="similarity">
    <text evidence="1">Belongs to the DeSI family.</text>
</comment>
<evidence type="ECO:0000313" key="6">
    <source>
        <dbReference type="Proteomes" id="UP001281761"/>
    </source>
</evidence>
<accession>A0ABQ9XHE1</accession>
<dbReference type="InterPro" id="IPR042266">
    <property type="entry name" value="PPPDE_sf"/>
</dbReference>
<evidence type="ECO:0000256" key="3">
    <source>
        <dbReference type="ARBA" id="ARBA00022801"/>
    </source>
</evidence>
<dbReference type="PANTHER" id="PTHR12378:SF7">
    <property type="entry name" value="DESUMOYLATING ISOPEPTIDASE 1"/>
    <property type="match status" value="1"/>
</dbReference>
<dbReference type="Gene3D" id="3.90.1720.30">
    <property type="entry name" value="PPPDE domains"/>
    <property type="match status" value="1"/>
</dbReference>
<dbReference type="SMART" id="SM01179">
    <property type="entry name" value="DUF862"/>
    <property type="match status" value="1"/>
</dbReference>
<evidence type="ECO:0000313" key="5">
    <source>
        <dbReference type="EMBL" id="KAK2950052.1"/>
    </source>
</evidence>
<dbReference type="EMBL" id="JARBJD010000143">
    <property type="protein sequence ID" value="KAK2950052.1"/>
    <property type="molecule type" value="Genomic_DNA"/>
</dbReference>
<evidence type="ECO:0000256" key="2">
    <source>
        <dbReference type="ARBA" id="ARBA00022670"/>
    </source>
</evidence>
<comment type="caution">
    <text evidence="5">The sequence shown here is derived from an EMBL/GenBank/DDBJ whole genome shotgun (WGS) entry which is preliminary data.</text>
</comment>
<keyword evidence="3" id="KW-0378">Hydrolase</keyword>
<proteinExistence type="inferred from homology"/>
<dbReference type="InterPro" id="IPR008580">
    <property type="entry name" value="PPPDE_dom"/>
</dbReference>
<keyword evidence="2" id="KW-0645">Protease</keyword>
<organism evidence="5 6">
    <name type="scientific">Blattamonas nauphoetae</name>
    <dbReference type="NCBI Taxonomy" id="2049346"/>
    <lineage>
        <taxon>Eukaryota</taxon>
        <taxon>Metamonada</taxon>
        <taxon>Preaxostyla</taxon>
        <taxon>Oxymonadida</taxon>
        <taxon>Blattamonas</taxon>
    </lineage>
</organism>
<evidence type="ECO:0000256" key="1">
    <source>
        <dbReference type="ARBA" id="ARBA00008140"/>
    </source>
</evidence>
<protein>
    <submittedName>
        <fullName evidence="5">Desumoylating isopeptidase 1</fullName>
    </submittedName>
</protein>
<feature type="domain" description="PPPDE" evidence="4">
    <location>
        <begin position="19"/>
        <end position="159"/>
    </location>
</feature>
<gene>
    <name evidence="5" type="ORF">BLNAU_14974</name>
</gene>
<dbReference type="PROSITE" id="PS51858">
    <property type="entry name" value="PPPDE"/>
    <property type="match status" value="1"/>
</dbReference>
<reference evidence="5 6" key="1">
    <citation type="journal article" date="2022" name="bioRxiv">
        <title>Genomics of Preaxostyla Flagellates Illuminates Evolutionary Transitions and the Path Towards Mitochondrial Loss.</title>
        <authorList>
            <person name="Novak L.V.F."/>
            <person name="Treitli S.C."/>
            <person name="Pyrih J."/>
            <person name="Halakuc P."/>
            <person name="Pipaliya S.V."/>
            <person name="Vacek V."/>
            <person name="Brzon O."/>
            <person name="Soukal P."/>
            <person name="Eme L."/>
            <person name="Dacks J.B."/>
            <person name="Karnkowska A."/>
            <person name="Elias M."/>
            <person name="Hampl V."/>
        </authorList>
    </citation>
    <scope>NUCLEOTIDE SEQUENCE [LARGE SCALE GENOMIC DNA]</scope>
    <source>
        <strain evidence="5">NAU3</strain>
        <tissue evidence="5">Gut</tissue>
    </source>
</reference>
<keyword evidence="6" id="KW-1185">Reference proteome</keyword>
<sequence length="192" mass="21855">MESQIDLCSTDIVSNQPENDVRVAVYDLSAQLRAKLSHILFPFNISGIWHTEVHVFGQIYYYSDGIVQRDVSEMGFQDFVQFEEIGITTLTPHILNEWVMSQSDNYTSSKYHVLDHNCCDFANELCEFLTGVSIPLYLRTQSNDFLSTFAGRKLHPYINTIFANGHVGSGVVDQYRNKYFGRGILSSFRGSS</sequence>
<evidence type="ECO:0000259" key="4">
    <source>
        <dbReference type="PROSITE" id="PS51858"/>
    </source>
</evidence>
<dbReference type="PANTHER" id="PTHR12378">
    <property type="entry name" value="DESUMOYLATING ISOPEPTIDASE"/>
    <property type="match status" value="1"/>
</dbReference>